<keyword evidence="2" id="KW-1185">Reference proteome</keyword>
<evidence type="ECO:0000313" key="2">
    <source>
        <dbReference type="Proteomes" id="UP000789525"/>
    </source>
</evidence>
<sequence length="86" mass="9529">MLFSHVEEYVLLVDVAKDAVEELAKVEDYYLKHRQGYVLPDGIEELTIVVPGAITVYPGGTRPVTVVVNTVEKLLGPKTVTVLDFK</sequence>
<gene>
    <name evidence="1" type="ORF">ACOLOM_LOCUS3660</name>
</gene>
<dbReference type="EMBL" id="CAJVPT010005533">
    <property type="protein sequence ID" value="CAG8521147.1"/>
    <property type="molecule type" value="Genomic_DNA"/>
</dbReference>
<name>A0ACA9LCL8_9GLOM</name>
<reference evidence="1" key="1">
    <citation type="submission" date="2021-06" db="EMBL/GenBank/DDBJ databases">
        <authorList>
            <person name="Kallberg Y."/>
            <person name="Tangrot J."/>
            <person name="Rosling A."/>
        </authorList>
    </citation>
    <scope>NUCLEOTIDE SEQUENCE</scope>
    <source>
        <strain evidence="1">CL356</strain>
    </source>
</reference>
<proteinExistence type="predicted"/>
<comment type="caution">
    <text evidence="1">The sequence shown here is derived from an EMBL/GenBank/DDBJ whole genome shotgun (WGS) entry which is preliminary data.</text>
</comment>
<protein>
    <submittedName>
        <fullName evidence="1">16791_t:CDS:1</fullName>
    </submittedName>
</protein>
<evidence type="ECO:0000313" key="1">
    <source>
        <dbReference type="EMBL" id="CAG8521147.1"/>
    </source>
</evidence>
<dbReference type="Proteomes" id="UP000789525">
    <property type="component" value="Unassembled WGS sequence"/>
</dbReference>
<accession>A0ACA9LCL8</accession>
<organism evidence="1 2">
    <name type="scientific">Acaulospora colombiana</name>
    <dbReference type="NCBI Taxonomy" id="27376"/>
    <lineage>
        <taxon>Eukaryota</taxon>
        <taxon>Fungi</taxon>
        <taxon>Fungi incertae sedis</taxon>
        <taxon>Mucoromycota</taxon>
        <taxon>Glomeromycotina</taxon>
        <taxon>Glomeromycetes</taxon>
        <taxon>Diversisporales</taxon>
        <taxon>Acaulosporaceae</taxon>
        <taxon>Acaulospora</taxon>
    </lineage>
</organism>